<protein>
    <submittedName>
        <fullName evidence="1">Uncharacterized protein</fullName>
    </submittedName>
</protein>
<organism evidence="1 2">
    <name type="scientific">Gluconacetobacter sacchari DSM 12717</name>
    <dbReference type="NCBI Taxonomy" id="1307940"/>
    <lineage>
        <taxon>Bacteria</taxon>
        <taxon>Pseudomonadati</taxon>
        <taxon>Pseudomonadota</taxon>
        <taxon>Alphaproteobacteria</taxon>
        <taxon>Acetobacterales</taxon>
        <taxon>Acetobacteraceae</taxon>
        <taxon>Gluconacetobacter</taxon>
    </lineage>
</organism>
<evidence type="ECO:0000313" key="1">
    <source>
        <dbReference type="EMBL" id="GBQ24020.1"/>
    </source>
</evidence>
<evidence type="ECO:0000313" key="2">
    <source>
        <dbReference type="Proteomes" id="UP001060895"/>
    </source>
</evidence>
<keyword evidence="2" id="KW-1185">Reference proteome</keyword>
<dbReference type="Proteomes" id="UP001060895">
    <property type="component" value="Unassembled WGS sequence"/>
</dbReference>
<sequence>MAAINCPILMRMAAEDHITPSALADIVLQDVRDPALVDYRCVPNAGHFSFLSPVPSPPI</sequence>
<name>A0ABQ0P6A7_9PROT</name>
<dbReference type="EMBL" id="BAQP01000087">
    <property type="protein sequence ID" value="GBQ24020.1"/>
    <property type="molecule type" value="Genomic_DNA"/>
</dbReference>
<accession>A0ABQ0P6A7</accession>
<dbReference type="InterPro" id="IPR029058">
    <property type="entry name" value="AB_hydrolase_fold"/>
</dbReference>
<gene>
    <name evidence="1" type="ORF">AA12717_1663</name>
</gene>
<dbReference type="SUPFAM" id="SSF53474">
    <property type="entry name" value="alpha/beta-Hydrolases"/>
    <property type="match status" value="1"/>
</dbReference>
<comment type="caution">
    <text evidence="1">The sequence shown here is derived from an EMBL/GenBank/DDBJ whole genome shotgun (WGS) entry which is preliminary data.</text>
</comment>
<proteinExistence type="predicted"/>
<dbReference type="Gene3D" id="3.40.50.1820">
    <property type="entry name" value="alpha/beta hydrolase"/>
    <property type="match status" value="1"/>
</dbReference>
<reference evidence="1" key="1">
    <citation type="submission" date="2013-04" db="EMBL/GenBank/DDBJ databases">
        <title>The genome sequencing project of 58 acetic acid bacteria.</title>
        <authorList>
            <person name="Okamoto-Kainuma A."/>
            <person name="Ishikawa M."/>
            <person name="Umino S."/>
            <person name="Koizumi Y."/>
            <person name="Shiwa Y."/>
            <person name="Yoshikawa H."/>
            <person name="Matsutani M."/>
            <person name="Matsushita K."/>
        </authorList>
    </citation>
    <scope>NUCLEOTIDE SEQUENCE</scope>
    <source>
        <strain evidence="1">DSM 12717</strain>
    </source>
</reference>